<name>A0ABC9SR22_BACCE</name>
<dbReference type="InterPro" id="IPR006827">
    <property type="entry name" value="Lant_deHydtase_N"/>
</dbReference>
<dbReference type="Pfam" id="PF04738">
    <property type="entry name" value="Lant_dehydr_N"/>
    <property type="match status" value="1"/>
</dbReference>
<dbReference type="EMBL" id="AHCJ01000050">
    <property type="protein sequence ID" value="EOQ59777.1"/>
    <property type="molecule type" value="Genomic_DNA"/>
</dbReference>
<comment type="caution">
    <text evidence="3">The sequence shown here is derived from an EMBL/GenBank/DDBJ whole genome shotgun (WGS) entry which is preliminary data.</text>
</comment>
<reference evidence="3 5" key="1">
    <citation type="submission" date="2013-01" db="EMBL/GenBank/DDBJ databases">
        <title>The Genome Sequence of Bacillus cereus TIAC219.</title>
        <authorList>
            <consortium name="The Broad Institute Genome Sequencing Platform"/>
            <consortium name="The Broad Institute Genome Sequencing Center for Infectious Disease"/>
            <person name="Feldgarden M."/>
            <person name="Van der Auwera G.A."/>
            <person name="Mahillon J."/>
            <person name="Duprez V."/>
            <person name="Timmery S."/>
            <person name="Mattelet C."/>
            <person name="Dierick K."/>
            <person name="Sun M."/>
            <person name="Yu Z."/>
            <person name="Zhu L."/>
            <person name="Hu X."/>
            <person name="Shank E.B."/>
            <person name="Swiecicka I."/>
            <person name="Hansen B.M."/>
            <person name="Andrup L."/>
            <person name="Walker B."/>
            <person name="Young S.K."/>
            <person name="Zeng Q."/>
            <person name="Gargeya S."/>
            <person name="Fitzgerald M."/>
            <person name="Haas B."/>
            <person name="Abouelleil A."/>
            <person name="Alvarado L."/>
            <person name="Arachchi H.M."/>
            <person name="Berlin A.M."/>
            <person name="Chapman S.B."/>
            <person name="Dewar J."/>
            <person name="Goldberg J."/>
            <person name="Griggs A."/>
            <person name="Gujja S."/>
            <person name="Hansen M."/>
            <person name="Howarth C."/>
            <person name="Imamovic A."/>
            <person name="Larimer J."/>
            <person name="McCowan C."/>
            <person name="Murphy C."/>
            <person name="Neiman D."/>
            <person name="Pearson M."/>
            <person name="Priest M."/>
            <person name="Roberts A."/>
            <person name="Saif S."/>
            <person name="Shea T."/>
            <person name="Sisk P."/>
            <person name="Sykes S."/>
            <person name="Wortman J."/>
            <person name="Nusbaum C."/>
            <person name="Birren B."/>
        </authorList>
    </citation>
    <scope>NUCLEOTIDE SEQUENCE [LARGE SCALE GENOMIC DNA]</scope>
    <source>
        <strain evidence="3 5">TIAC219</strain>
    </source>
</reference>
<evidence type="ECO:0000259" key="2">
    <source>
        <dbReference type="Pfam" id="PF14028"/>
    </source>
</evidence>
<dbReference type="InterPro" id="IPR023809">
    <property type="entry name" value="Thiopep_bacteriocin_synth_dom"/>
</dbReference>
<evidence type="ECO:0000259" key="1">
    <source>
        <dbReference type="Pfam" id="PF04738"/>
    </source>
</evidence>
<evidence type="ECO:0000313" key="4">
    <source>
        <dbReference type="EMBL" id="EOQ59777.1"/>
    </source>
</evidence>
<feature type="domain" description="Lantibiotic dehydratase N-terminal" evidence="1">
    <location>
        <begin position="61"/>
        <end position="715"/>
    </location>
</feature>
<sequence length="1067" mass="124117">MKKEKKNSIIKSTNLFEPLNFFMVRSPMLSLNFYKDLFENTNGEKVELEQMMKKLETKISDPIIQEAIFVSSSSLYNSIIDLNHISNKKRREQIIHSVNKYLIRMSTRPTPFGLFAGVTYGTFDSFTSFSIEKPLFHKKQTRPDMSWLLALIHKLESNIFVMKQLKVQVNSIILAKGERINVPYSSRTEAFQGNLFNFESSSIRMTPVVQLILELAKKPIKIDEIIFALKQKYTNVLEEKIHVVLLQLIEREYLVTELSPSLMIESPFEFLIEKLEHVQGIEELKIDLKQLNQLITYYDQKYIGEGLHVVKEINQQMKKIIATKDNIQIDVRLEDKDICLSKSVGEEVANVASVLWKLSLQYSQKQHLIAYRNDFLERYGIYREIPLLELLDEEMGIGSPATYTFPPSNRLIMQDKQELSSEYTDKILAVLLKTIKSNKMEIDLIQEGLVNELLEEEDFNKIPDSIEIYGSIVAESASEIDRGNFKFVTGLSTISDGAGKTFGRFLNILEEEEFIKNYKTIYSLEKNHSEFLYAEIVFLPSAGRLANVSLSRNFRDYEIVIGTQSSKNTKYTIPLSDIVVGSTNEKFYLKSKSIGKQLKIKTNHMLNISLAPNIYRFLVEISSYGTSDCLPFLWDSLNTSPFLPRITVGKSVLSLARWNVNNEVLKLPKETSFEKWKTTFYAWAAEWKMPQWVYQAVSDNRILLDIYNPIHIKELYIQSRNSLGNEKITLIEQESNTLKRWEEDVEGSSYNIEYVFPLIKNKKINSLDSIISIGELLPIDTNSECIKKFPGDNWLFIKLYNDSTRDEELIYNHIHEFCTNLVVNGDIDSYFFMRYADPKRHIRLRLSGDFSKGNMLYTLNQWFLSLNKIGLLLIAEISTYEREVERYGGPKLIGLAESLFYYDSLCVEQILRCINNDETTLSLEEISIISIIHYLECFNIQFQKQLEIINNVTSYKNYTKEFREKRDKYLQIGNSLNNWKTLSGIENESRIISILQIRKEAIQILNNSMIEVEKQGELYNTREDIILSIIHLHLNRLLGIDRELETKVMTLSRHVLHNLRYTRERLK</sequence>
<dbReference type="AlphaFoldDB" id="A0ABC9SR22"/>
<dbReference type="RefSeq" id="WP_000711733.1">
    <property type="nucleotide sequence ID" value="NZ_KB976012.1"/>
</dbReference>
<dbReference type="EMBL" id="AHCJ01000080">
    <property type="protein sequence ID" value="EOQ58142.1"/>
    <property type="molecule type" value="Genomic_DNA"/>
</dbReference>
<dbReference type="Proteomes" id="UP000014060">
    <property type="component" value="Unassembled WGS sequence"/>
</dbReference>
<evidence type="ECO:0000313" key="3">
    <source>
        <dbReference type="EMBL" id="EOQ58142.1"/>
    </source>
</evidence>
<accession>A0ABC9SR22</accession>
<feature type="domain" description="Thiopeptide-type bacteriocin biosynthesis" evidence="2">
    <location>
        <begin position="794"/>
        <end position="1055"/>
    </location>
</feature>
<proteinExistence type="predicted"/>
<organism evidence="3 5">
    <name type="scientific">Bacillus cereus TIAC219</name>
    <dbReference type="NCBI Taxonomy" id="718222"/>
    <lineage>
        <taxon>Bacteria</taxon>
        <taxon>Bacillati</taxon>
        <taxon>Bacillota</taxon>
        <taxon>Bacilli</taxon>
        <taxon>Bacillales</taxon>
        <taxon>Bacillaceae</taxon>
        <taxon>Bacillus</taxon>
        <taxon>Bacillus cereus group</taxon>
    </lineage>
</organism>
<dbReference type="Pfam" id="PF14028">
    <property type="entry name" value="Lant_dehydr_C"/>
    <property type="match status" value="1"/>
</dbReference>
<dbReference type="NCBIfam" id="TIGR03891">
    <property type="entry name" value="thiopep_ocin"/>
    <property type="match status" value="1"/>
</dbReference>
<gene>
    <name evidence="4" type="ORF">IAY_07113</name>
    <name evidence="3" type="ORF">IAY_07166</name>
</gene>
<evidence type="ECO:0000313" key="5">
    <source>
        <dbReference type="Proteomes" id="UP000014060"/>
    </source>
</evidence>
<protein>
    <submittedName>
        <fullName evidence="3">Thiopeptide-type bacteriocin biosynthesis domain-containing protein</fullName>
    </submittedName>
</protein>